<dbReference type="GO" id="GO:0046872">
    <property type="term" value="F:metal ion binding"/>
    <property type="evidence" value="ECO:0007669"/>
    <property type="project" value="UniProtKB-KW"/>
</dbReference>
<dbReference type="GO" id="GO:0008720">
    <property type="term" value="F:D-lactate dehydrogenase (NAD+) activity"/>
    <property type="evidence" value="ECO:0007669"/>
    <property type="project" value="TreeGrafter"/>
</dbReference>
<keyword evidence="6" id="KW-0408">Iron</keyword>
<reference evidence="9" key="1">
    <citation type="journal article" date="2014" name="Int. J. Syst. Evol. Microbiol.">
        <title>Complete genome sequence of Corynebacterium casei LMG S-19264T (=DSM 44701T), isolated from a smear-ripened cheese.</title>
        <authorList>
            <consortium name="US DOE Joint Genome Institute (JGI-PGF)"/>
            <person name="Walter F."/>
            <person name="Albersmeier A."/>
            <person name="Kalinowski J."/>
            <person name="Ruckert C."/>
        </authorList>
    </citation>
    <scope>NUCLEOTIDE SEQUENCE</scope>
    <source>
        <strain evidence="9">CGMCC 4.5737</strain>
    </source>
</reference>
<dbReference type="InterPro" id="IPR016164">
    <property type="entry name" value="FAD-linked_Oxase-like_C"/>
</dbReference>
<dbReference type="PROSITE" id="PS00198">
    <property type="entry name" value="4FE4S_FER_1"/>
    <property type="match status" value="1"/>
</dbReference>
<keyword evidence="5" id="KW-0560">Oxidoreductase</keyword>
<dbReference type="SUPFAM" id="SSF46548">
    <property type="entry name" value="alpha-helical ferredoxin"/>
    <property type="match status" value="1"/>
</dbReference>
<evidence type="ECO:0000256" key="6">
    <source>
        <dbReference type="ARBA" id="ARBA00023004"/>
    </source>
</evidence>
<dbReference type="GO" id="GO:0004458">
    <property type="term" value="F:D-lactate dehydrogenase (cytochrome) activity"/>
    <property type="evidence" value="ECO:0007669"/>
    <property type="project" value="TreeGrafter"/>
</dbReference>
<evidence type="ECO:0000259" key="8">
    <source>
        <dbReference type="PROSITE" id="PS51387"/>
    </source>
</evidence>
<reference evidence="9" key="2">
    <citation type="submission" date="2020-09" db="EMBL/GenBank/DDBJ databases">
        <authorList>
            <person name="Sun Q."/>
            <person name="Zhou Y."/>
        </authorList>
    </citation>
    <scope>NUCLEOTIDE SEQUENCE</scope>
    <source>
        <strain evidence="9">CGMCC 4.5737</strain>
    </source>
</reference>
<proteinExistence type="predicted"/>
<feature type="domain" description="FAD-binding PCMH-type" evidence="8">
    <location>
        <begin position="83"/>
        <end position="295"/>
    </location>
</feature>
<dbReference type="GO" id="GO:1903457">
    <property type="term" value="P:lactate catabolic process"/>
    <property type="evidence" value="ECO:0007669"/>
    <property type="project" value="TreeGrafter"/>
</dbReference>
<dbReference type="Pfam" id="PF13183">
    <property type="entry name" value="Fer4_8"/>
    <property type="match status" value="1"/>
</dbReference>
<keyword evidence="10" id="KW-1185">Reference proteome</keyword>
<dbReference type="Pfam" id="PF02913">
    <property type="entry name" value="FAD-oxidase_C"/>
    <property type="match status" value="1"/>
</dbReference>
<dbReference type="GO" id="GO:0051536">
    <property type="term" value="F:iron-sulfur cluster binding"/>
    <property type="evidence" value="ECO:0007669"/>
    <property type="project" value="UniProtKB-KW"/>
</dbReference>
<evidence type="ECO:0000256" key="5">
    <source>
        <dbReference type="ARBA" id="ARBA00023002"/>
    </source>
</evidence>
<dbReference type="Pfam" id="PF02754">
    <property type="entry name" value="CCG"/>
    <property type="match status" value="2"/>
</dbReference>
<evidence type="ECO:0000313" key="9">
    <source>
        <dbReference type="EMBL" id="GGM43614.1"/>
    </source>
</evidence>
<accession>A0A8J3C6V6</accession>
<evidence type="ECO:0000313" key="10">
    <source>
        <dbReference type="Proteomes" id="UP000637578"/>
    </source>
</evidence>
<dbReference type="AlphaFoldDB" id="A0A8J3C6V6"/>
<keyword evidence="3" id="KW-0479">Metal-binding</keyword>
<dbReference type="SUPFAM" id="SSF56176">
    <property type="entry name" value="FAD-binding/transporter-associated domain-like"/>
    <property type="match status" value="1"/>
</dbReference>
<sequence length="976" mass="105044">MIDNCSAIAGTLSPALPPALSGEGASRASVKIVPCPTARAAGLGQAGCVRSDRLERDLRAALRGEADFSTRRRAEFSADASNYRRVPLGVVFPADVEDVVTAMRVCRDHDVPVTSRGGGTSIAGNAIGNGVVLDLSRHVNRVLSIDPEARTAVVEPGVVLDDLNRAAARHGLRFAPDPSTHSRCTIGGMIGNDACGSHSVAWGRTSDNVLALDVLRYDGQRLTAAPGPLPEPLDNLVHAHLAEIRTELGRFRRQVSGYALHRLLPENGRDLAKALVGTEGTCALVLGARLQLVPVPAATQLVVAGYPDPIAAAAAVPALIALEPLTCEGMNDKLLEVLRARRPAAVPTDALPDGAAWLLLEVGKDGAPDGHAVAAAARDTGAVDVRVVTDPADRRAIWRVREDGAGLGTRAADGGEAWPGWEDAAVPPDRLADYLRDFDALMSEMGRHGLVYGHFGEGCLHVRIDFDLLTTPGRHQFREFMERAADLVVTHGGSLSGEHGDGQARSELLPRMYGERIQHAFAAFKYHWDPGDRMNPGILVHPRPLDADLRIHPTPKPRTQLAFRHDNGDLGSAVRRCVGVGRCRSERGGVMCPSYRATHDEKDSTRGRARVLGEMLRGDLVTTGWRSPEAREALDLCLACKGCLVDCPVNVDVASYKSEFLYHHYRWRPRPLSHYSMGWLPLWAAIATRMPRMANSAMRSPIASLIKRAGGIARDRELPSFAPQSFHRWWSVRPTKNDSERRAVLWVDTFTNAFLPEVGQAAVEVLEAAGFRVVVPPGVQCCGLTWLTTGQLGMARRAATRTVAAVSPLLTDGVPVVGLEPSCATLLRTDLLELLPGDERAAKVAEATLSLGELVTRENPDLTAGSGHVLLQQHCHQRVTTSVAVDADLLRSSGFRVDPLDTGCCGLAGTFGFEHDHYDVSVKVAEHALLPALRESPDALVVADGFSCRTQVEQLAGRRVAHSAELLRDAIANRTQ</sequence>
<dbReference type="SUPFAM" id="SSF55103">
    <property type="entry name" value="FAD-linked oxidases, C-terminal domain"/>
    <property type="match status" value="1"/>
</dbReference>
<evidence type="ECO:0000256" key="2">
    <source>
        <dbReference type="ARBA" id="ARBA00022630"/>
    </source>
</evidence>
<dbReference type="InterPro" id="IPR006094">
    <property type="entry name" value="Oxid_FAD_bind_N"/>
</dbReference>
<dbReference type="InterPro" id="IPR016166">
    <property type="entry name" value="FAD-bd_PCMH"/>
</dbReference>
<keyword evidence="7" id="KW-0411">Iron-sulfur</keyword>
<dbReference type="Proteomes" id="UP000637578">
    <property type="component" value="Unassembled WGS sequence"/>
</dbReference>
<dbReference type="Gene3D" id="3.30.70.2740">
    <property type="match status" value="1"/>
</dbReference>
<name>A0A8J3C6V6_9PSEU</name>
<dbReference type="InterPro" id="IPR036318">
    <property type="entry name" value="FAD-bd_PCMH-like_sf"/>
</dbReference>
<dbReference type="InterPro" id="IPR004113">
    <property type="entry name" value="FAD-bd_oxidored_4_C"/>
</dbReference>
<comment type="cofactor">
    <cofactor evidence="1">
        <name>FAD</name>
        <dbReference type="ChEBI" id="CHEBI:57692"/>
    </cofactor>
</comment>
<dbReference type="InterPro" id="IPR017896">
    <property type="entry name" value="4Fe4S_Fe-S-bd"/>
</dbReference>
<dbReference type="GO" id="GO:0071949">
    <property type="term" value="F:FAD binding"/>
    <property type="evidence" value="ECO:0007669"/>
    <property type="project" value="InterPro"/>
</dbReference>
<dbReference type="InterPro" id="IPR016169">
    <property type="entry name" value="FAD-bd_PCMH_sub2"/>
</dbReference>
<evidence type="ECO:0000256" key="1">
    <source>
        <dbReference type="ARBA" id="ARBA00001974"/>
    </source>
</evidence>
<dbReference type="InterPro" id="IPR004017">
    <property type="entry name" value="Cys_rich_dom"/>
</dbReference>
<dbReference type="Gene3D" id="3.30.465.10">
    <property type="match status" value="1"/>
</dbReference>
<dbReference type="PANTHER" id="PTHR11748:SF119">
    <property type="entry name" value="D-2-HYDROXYGLUTARATE DEHYDROGENASE"/>
    <property type="match status" value="1"/>
</dbReference>
<dbReference type="Pfam" id="PF01565">
    <property type="entry name" value="FAD_binding_4"/>
    <property type="match status" value="1"/>
</dbReference>
<dbReference type="PANTHER" id="PTHR11748">
    <property type="entry name" value="D-LACTATE DEHYDROGENASE"/>
    <property type="match status" value="1"/>
</dbReference>
<gene>
    <name evidence="9" type="ORF">GCM10012275_13240</name>
</gene>
<evidence type="ECO:0000256" key="4">
    <source>
        <dbReference type="ARBA" id="ARBA00022827"/>
    </source>
</evidence>
<dbReference type="EMBL" id="BMMK01000004">
    <property type="protein sequence ID" value="GGM43614.1"/>
    <property type="molecule type" value="Genomic_DNA"/>
</dbReference>
<dbReference type="PROSITE" id="PS51387">
    <property type="entry name" value="FAD_PCMH"/>
    <property type="match status" value="1"/>
</dbReference>
<evidence type="ECO:0000256" key="3">
    <source>
        <dbReference type="ARBA" id="ARBA00022723"/>
    </source>
</evidence>
<keyword evidence="4" id="KW-0274">FAD</keyword>
<dbReference type="InterPro" id="IPR017900">
    <property type="entry name" value="4Fe4S_Fe_S_CS"/>
</dbReference>
<protein>
    <submittedName>
        <fullName evidence="9">Lactate dehydrogenase</fullName>
    </submittedName>
</protein>
<evidence type="ECO:0000256" key="7">
    <source>
        <dbReference type="ARBA" id="ARBA00023014"/>
    </source>
</evidence>
<keyword evidence="2" id="KW-0285">Flavoprotein</keyword>
<organism evidence="9 10">
    <name type="scientific">Longimycelium tulufanense</name>
    <dbReference type="NCBI Taxonomy" id="907463"/>
    <lineage>
        <taxon>Bacteria</taxon>
        <taxon>Bacillati</taxon>
        <taxon>Actinomycetota</taxon>
        <taxon>Actinomycetes</taxon>
        <taxon>Pseudonocardiales</taxon>
        <taxon>Pseudonocardiaceae</taxon>
        <taxon>Longimycelium</taxon>
    </lineage>
</organism>
<comment type="caution">
    <text evidence="9">The sequence shown here is derived from an EMBL/GenBank/DDBJ whole genome shotgun (WGS) entry which is preliminary data.</text>
</comment>